<dbReference type="GeneID" id="99623346"/>
<dbReference type="AlphaFoldDB" id="A0A9Q2W460"/>
<evidence type="ECO:0000256" key="1">
    <source>
        <dbReference type="SAM" id="SignalP"/>
    </source>
</evidence>
<protein>
    <submittedName>
        <fullName evidence="2">Uncharacterized protein</fullName>
    </submittedName>
</protein>
<gene>
    <name evidence="2" type="ORF">KK103_03020</name>
</gene>
<evidence type="ECO:0000313" key="2">
    <source>
        <dbReference type="EMBL" id="MBT1540720.1"/>
    </source>
</evidence>
<accession>A0A9Q2W460</accession>
<name>A0A9Q2W460_9MICO</name>
<feature type="signal peptide" evidence="1">
    <location>
        <begin position="1"/>
        <end position="27"/>
    </location>
</feature>
<feature type="chain" id="PRO_5040323103" evidence="1">
    <location>
        <begin position="28"/>
        <end position="179"/>
    </location>
</feature>
<sequence length="179" mass="18175">MSRSTDRVRVSPIVLAAGIAALAVALALPAPPPTTTGTETLGLGASGALGAALGAPPSTSGAHRFAIRPPRTVGTGGVVSVRFAGRGTPGAVVVIHYGEPRDGTGDDRVAEIAPGSSAVGRTGRFAFTAVLPELPRDADQASWSARLIDPESLDVIGRVDGVHVVEHTDRRSHDPRPTG</sequence>
<keyword evidence="1" id="KW-0732">Signal</keyword>
<dbReference type="Proteomes" id="UP000709437">
    <property type="component" value="Unassembled WGS sequence"/>
</dbReference>
<dbReference type="RefSeq" id="WP_139179683.1">
    <property type="nucleotide sequence ID" value="NZ_JAHEWX010000002.1"/>
</dbReference>
<dbReference type="EMBL" id="JAHEWX010000002">
    <property type="protein sequence ID" value="MBT1540720.1"/>
    <property type="molecule type" value="Genomic_DNA"/>
</dbReference>
<organism evidence="2 3">
    <name type="scientific">Curtobacterium flaccumfaciens pv. flaccumfaciens</name>
    <dbReference type="NCBI Taxonomy" id="138532"/>
    <lineage>
        <taxon>Bacteria</taxon>
        <taxon>Bacillati</taxon>
        <taxon>Actinomycetota</taxon>
        <taxon>Actinomycetes</taxon>
        <taxon>Micrococcales</taxon>
        <taxon>Microbacteriaceae</taxon>
        <taxon>Curtobacterium</taxon>
    </lineage>
</organism>
<reference evidence="2" key="1">
    <citation type="submission" date="2021-05" db="EMBL/GenBank/DDBJ databases">
        <title>Whole genome sequence of Curtobacterium flaccumfaciens pv. flaccumfaciens strain CFBP 3417.</title>
        <authorList>
            <person name="Osdaghi E."/>
            <person name="Taghouti G."/>
            <person name="Portier P."/>
            <person name="Fazliarab A."/>
            <person name="Taghavi S.M."/>
            <person name="Briand M."/>
            <person name="Le-Saux M."/>
            <person name="Jacques M.-A."/>
        </authorList>
    </citation>
    <scope>NUCLEOTIDE SEQUENCE</scope>
    <source>
        <strain evidence="2">CFBP 3417</strain>
    </source>
</reference>
<comment type="caution">
    <text evidence="2">The sequence shown here is derived from an EMBL/GenBank/DDBJ whole genome shotgun (WGS) entry which is preliminary data.</text>
</comment>
<evidence type="ECO:0000313" key="3">
    <source>
        <dbReference type="Proteomes" id="UP000709437"/>
    </source>
</evidence>
<proteinExistence type="predicted"/>